<proteinExistence type="predicted"/>
<dbReference type="HOGENOM" id="CLU_2907713_0_0_1"/>
<name>J3MDU0_ORYBR</name>
<protein>
    <submittedName>
        <fullName evidence="2">Uncharacterized protein</fullName>
    </submittedName>
</protein>
<keyword evidence="1" id="KW-1133">Transmembrane helix</keyword>
<accession>J3MDU0</accession>
<keyword evidence="1" id="KW-0472">Membrane</keyword>
<keyword evidence="3" id="KW-1185">Reference proteome</keyword>
<keyword evidence="1" id="KW-0812">Transmembrane</keyword>
<evidence type="ECO:0000313" key="3">
    <source>
        <dbReference type="Proteomes" id="UP000006038"/>
    </source>
</evidence>
<sequence length="62" mass="6835">MWLFDLAFVLRGWNIPFHTLGGQVGQPESSGGQVDVFLIGGSITGIFFFCLCLKVENLNLKC</sequence>
<evidence type="ECO:0000313" key="2">
    <source>
        <dbReference type="EnsemblPlants" id="OB06G21840.1"/>
    </source>
</evidence>
<feature type="transmembrane region" description="Helical" evidence="1">
    <location>
        <begin position="36"/>
        <end position="55"/>
    </location>
</feature>
<dbReference type="AlphaFoldDB" id="J3MDU0"/>
<evidence type="ECO:0000256" key="1">
    <source>
        <dbReference type="SAM" id="Phobius"/>
    </source>
</evidence>
<reference evidence="2" key="1">
    <citation type="journal article" date="2013" name="Nat. Commun.">
        <title>Whole-genome sequencing of Oryza brachyantha reveals mechanisms underlying Oryza genome evolution.</title>
        <authorList>
            <person name="Chen J."/>
            <person name="Huang Q."/>
            <person name="Gao D."/>
            <person name="Wang J."/>
            <person name="Lang Y."/>
            <person name="Liu T."/>
            <person name="Li B."/>
            <person name="Bai Z."/>
            <person name="Luis Goicoechea J."/>
            <person name="Liang C."/>
            <person name="Chen C."/>
            <person name="Zhang W."/>
            <person name="Sun S."/>
            <person name="Liao Y."/>
            <person name="Zhang X."/>
            <person name="Yang L."/>
            <person name="Song C."/>
            <person name="Wang M."/>
            <person name="Shi J."/>
            <person name="Liu G."/>
            <person name="Liu J."/>
            <person name="Zhou H."/>
            <person name="Zhou W."/>
            <person name="Yu Q."/>
            <person name="An N."/>
            <person name="Chen Y."/>
            <person name="Cai Q."/>
            <person name="Wang B."/>
            <person name="Liu B."/>
            <person name="Min J."/>
            <person name="Huang Y."/>
            <person name="Wu H."/>
            <person name="Li Z."/>
            <person name="Zhang Y."/>
            <person name="Yin Y."/>
            <person name="Song W."/>
            <person name="Jiang J."/>
            <person name="Jackson S.A."/>
            <person name="Wing R.A."/>
            <person name="Wang J."/>
            <person name="Chen M."/>
        </authorList>
    </citation>
    <scope>NUCLEOTIDE SEQUENCE [LARGE SCALE GENOMIC DNA]</scope>
    <source>
        <strain evidence="2">cv. IRGC 101232</strain>
    </source>
</reference>
<dbReference type="Gramene" id="OB06G21840.1">
    <property type="protein sequence ID" value="OB06G21840.1"/>
    <property type="gene ID" value="OB06G21840"/>
</dbReference>
<dbReference type="EnsemblPlants" id="OB06G21840.1">
    <property type="protein sequence ID" value="OB06G21840.1"/>
    <property type="gene ID" value="OB06G21840"/>
</dbReference>
<organism evidence="2">
    <name type="scientific">Oryza brachyantha</name>
    <name type="common">malo sina</name>
    <dbReference type="NCBI Taxonomy" id="4533"/>
    <lineage>
        <taxon>Eukaryota</taxon>
        <taxon>Viridiplantae</taxon>
        <taxon>Streptophyta</taxon>
        <taxon>Embryophyta</taxon>
        <taxon>Tracheophyta</taxon>
        <taxon>Spermatophyta</taxon>
        <taxon>Magnoliopsida</taxon>
        <taxon>Liliopsida</taxon>
        <taxon>Poales</taxon>
        <taxon>Poaceae</taxon>
        <taxon>BOP clade</taxon>
        <taxon>Oryzoideae</taxon>
        <taxon>Oryzeae</taxon>
        <taxon>Oryzinae</taxon>
        <taxon>Oryza</taxon>
    </lineage>
</organism>
<reference evidence="2" key="2">
    <citation type="submission" date="2013-04" db="UniProtKB">
        <authorList>
            <consortium name="EnsemblPlants"/>
        </authorList>
    </citation>
    <scope>IDENTIFICATION</scope>
</reference>
<dbReference type="Proteomes" id="UP000006038">
    <property type="component" value="Chromosome 6"/>
</dbReference>